<protein>
    <recommendedName>
        <fullName evidence="10">Thiolase family protein</fullName>
    </recommendedName>
</protein>
<evidence type="ECO:0000256" key="5">
    <source>
        <dbReference type="RuleBase" id="RU003707"/>
    </source>
</evidence>
<comment type="similarity">
    <text evidence="1 4">Belongs to the thiolase-like superfamily. Thiolase family.</text>
</comment>
<evidence type="ECO:0000259" key="6">
    <source>
        <dbReference type="Pfam" id="PF00108"/>
    </source>
</evidence>
<dbReference type="GO" id="GO:0016747">
    <property type="term" value="F:acyltransferase activity, transferring groups other than amino-acyl groups"/>
    <property type="evidence" value="ECO:0007669"/>
    <property type="project" value="InterPro"/>
</dbReference>
<dbReference type="SUPFAM" id="SSF52096">
    <property type="entry name" value="ClpP/crotonase"/>
    <property type="match status" value="1"/>
</dbReference>
<comment type="similarity">
    <text evidence="5">Belongs to the enoyl-CoA hydratase/isomerase family.</text>
</comment>
<dbReference type="SUPFAM" id="SSF53901">
    <property type="entry name" value="Thiolase-like"/>
    <property type="match status" value="2"/>
</dbReference>
<keyword evidence="3 4" id="KW-0012">Acyltransferase</keyword>
<accession>A0AAD8YR92</accession>
<dbReference type="EMBL" id="JAROKS010000065">
    <property type="protein sequence ID" value="KAK1784568.1"/>
    <property type="molecule type" value="Genomic_DNA"/>
</dbReference>
<dbReference type="Pfam" id="PF00108">
    <property type="entry name" value="Thiolase_N"/>
    <property type="match status" value="1"/>
</dbReference>
<feature type="domain" description="Thiolase C-terminal" evidence="7">
    <location>
        <begin position="295"/>
        <end position="402"/>
    </location>
</feature>
<evidence type="ECO:0000313" key="9">
    <source>
        <dbReference type="Proteomes" id="UP001239994"/>
    </source>
</evidence>
<dbReference type="InterPro" id="IPR029045">
    <property type="entry name" value="ClpP/crotonase-like_dom_sf"/>
</dbReference>
<dbReference type="AlphaFoldDB" id="A0AAD8YR92"/>
<dbReference type="Pfam" id="PF02803">
    <property type="entry name" value="Thiolase_C"/>
    <property type="match status" value="1"/>
</dbReference>
<dbReference type="PROSITE" id="PS00166">
    <property type="entry name" value="ENOYL_COA_HYDRATASE"/>
    <property type="match status" value="1"/>
</dbReference>
<gene>
    <name evidence="8" type="ORF">P4O66_004337</name>
</gene>
<dbReference type="PANTHER" id="PTHR43365:SF1">
    <property type="entry name" value="ACETYL-COA C-ACYLTRANSFERASE"/>
    <property type="match status" value="1"/>
</dbReference>
<dbReference type="InterPro" id="IPR016039">
    <property type="entry name" value="Thiolase-like"/>
</dbReference>
<evidence type="ECO:0000313" key="8">
    <source>
        <dbReference type="EMBL" id="KAK1784568.1"/>
    </source>
</evidence>
<evidence type="ECO:0000256" key="2">
    <source>
        <dbReference type="ARBA" id="ARBA00022679"/>
    </source>
</evidence>
<dbReference type="Gene3D" id="3.40.47.10">
    <property type="match status" value="2"/>
</dbReference>
<dbReference type="Gene3D" id="3.90.226.10">
    <property type="entry name" value="2-enoyl-CoA Hydratase, Chain A, domain 1"/>
    <property type="match status" value="1"/>
</dbReference>
<dbReference type="InterPro" id="IPR020613">
    <property type="entry name" value="Thiolase_CS"/>
</dbReference>
<dbReference type="CDD" id="cd00751">
    <property type="entry name" value="thiolase"/>
    <property type="match status" value="1"/>
</dbReference>
<dbReference type="PANTHER" id="PTHR43365">
    <property type="entry name" value="BLR7806 PROTEIN"/>
    <property type="match status" value="1"/>
</dbReference>
<evidence type="ECO:0000256" key="4">
    <source>
        <dbReference type="RuleBase" id="RU003557"/>
    </source>
</evidence>
<dbReference type="Pfam" id="PF00378">
    <property type="entry name" value="ECH_1"/>
    <property type="match status" value="1"/>
</dbReference>
<dbReference type="InterPro" id="IPR001753">
    <property type="entry name" value="Enoyl-CoA_hydra/iso"/>
</dbReference>
<keyword evidence="2 4" id="KW-0808">Transferase</keyword>
<dbReference type="Proteomes" id="UP001239994">
    <property type="component" value="Unassembled WGS sequence"/>
</dbReference>
<evidence type="ECO:0000256" key="1">
    <source>
        <dbReference type="ARBA" id="ARBA00010982"/>
    </source>
</evidence>
<evidence type="ECO:0000259" key="7">
    <source>
        <dbReference type="Pfam" id="PF02803"/>
    </source>
</evidence>
<name>A0AAD8YR92_9TELE</name>
<proteinExistence type="inferred from homology"/>
<dbReference type="CDD" id="cd06558">
    <property type="entry name" value="crotonase-like"/>
    <property type="match status" value="1"/>
</dbReference>
<feature type="domain" description="Thiolase N-terminal" evidence="6">
    <location>
        <begin position="34"/>
        <end position="287"/>
    </location>
</feature>
<organism evidence="8 9">
    <name type="scientific">Electrophorus voltai</name>
    <dbReference type="NCBI Taxonomy" id="2609070"/>
    <lineage>
        <taxon>Eukaryota</taxon>
        <taxon>Metazoa</taxon>
        <taxon>Chordata</taxon>
        <taxon>Craniata</taxon>
        <taxon>Vertebrata</taxon>
        <taxon>Euteleostomi</taxon>
        <taxon>Actinopterygii</taxon>
        <taxon>Neopterygii</taxon>
        <taxon>Teleostei</taxon>
        <taxon>Ostariophysi</taxon>
        <taxon>Gymnotiformes</taxon>
        <taxon>Gymnotoidei</taxon>
        <taxon>Gymnotidae</taxon>
        <taxon>Electrophorus</taxon>
    </lineage>
</organism>
<dbReference type="InterPro" id="IPR002155">
    <property type="entry name" value="Thiolase"/>
</dbReference>
<dbReference type="InterPro" id="IPR020617">
    <property type="entry name" value="Thiolase_C"/>
</dbReference>
<dbReference type="NCBIfam" id="TIGR01930">
    <property type="entry name" value="AcCoA-C-Actrans"/>
    <property type="match status" value="1"/>
</dbReference>
<evidence type="ECO:0008006" key="10">
    <source>
        <dbReference type="Google" id="ProtNLM"/>
    </source>
</evidence>
<evidence type="ECO:0000256" key="3">
    <source>
        <dbReference type="ARBA" id="ARBA00023315"/>
    </source>
</evidence>
<dbReference type="InterPro" id="IPR020616">
    <property type="entry name" value="Thiolase_N"/>
</dbReference>
<keyword evidence="9" id="KW-1185">Reference proteome</keyword>
<sequence length="546" mass="58353">MPPARSTREGFARCWTGLTQAGLRRRPMRIRDAVIVDAVRTPVGKRGGVLSSWHPGDLLGHTLRNLLVRTGIDPSRVDDVIAGCAMQHENQSGNIGRHAVLSAGFPESVPAVTIDRQCGSGLQTVNFAAHGIVAGSYEIAIACGVESMSQTPLPPALKPGALLGPQYAPLELQRYNGRLLAQGLSSELLNRKFGFRRDDLDAYSARSHERAWAAKCAGAFRGQMVPVTTNPYDNSATTIDIDEGIREHVDRAKMATLPTVFDPDGCTTAANSSQLSDGAAALLIVSSETARHLNLKPRARFHALSVAADDPIIQFTAVIESTRKALKVAELGIEDIDLVEVNEAFAGVPLMVQQEFAIPDERLNVNGGSIAIGHPLGSTGARMLTDLLCELERREKRYGLVTTEGEECTQCQLAVGAQQCIGGVSPGPFRSCDSARWYRRELFAGADITAFEALRTESLFGDRAASGGTFWARLGSFPKPVIAAVEGFALGGGCEIALACDIIIAGSRRAVRIAGGDSRPDSGGGRNTAIDPCRRKVECYGDVTHR</sequence>
<comment type="caution">
    <text evidence="8">The sequence shown here is derived from an EMBL/GenBank/DDBJ whole genome shotgun (WGS) entry which is preliminary data.</text>
</comment>
<dbReference type="InterPro" id="IPR018376">
    <property type="entry name" value="Enoyl-CoA_hyd/isom_CS"/>
</dbReference>
<dbReference type="PROSITE" id="PS00737">
    <property type="entry name" value="THIOLASE_2"/>
    <property type="match status" value="1"/>
</dbReference>
<reference evidence="8" key="1">
    <citation type="submission" date="2023-03" db="EMBL/GenBank/DDBJ databases">
        <title>Electrophorus voltai genome.</title>
        <authorList>
            <person name="Bian C."/>
        </authorList>
    </citation>
    <scope>NUCLEOTIDE SEQUENCE</scope>
    <source>
        <strain evidence="8">CB-2022</strain>
        <tissue evidence="8">Muscle</tissue>
    </source>
</reference>